<feature type="transmembrane region" description="Helical" evidence="8">
    <location>
        <begin position="514"/>
        <end position="535"/>
    </location>
</feature>
<feature type="transmembrane region" description="Helical" evidence="8">
    <location>
        <begin position="207"/>
        <end position="227"/>
    </location>
</feature>
<comment type="subcellular location">
    <subcellularLocation>
        <location evidence="1">Cell membrane</location>
        <topology evidence="1">Multi-pass membrane protein</topology>
    </subcellularLocation>
</comment>
<dbReference type="Proteomes" id="UP000214365">
    <property type="component" value="Unassembled WGS sequence"/>
</dbReference>
<dbReference type="GO" id="GO:0008270">
    <property type="term" value="F:zinc ion binding"/>
    <property type="evidence" value="ECO:0007669"/>
    <property type="project" value="InterPro"/>
</dbReference>
<gene>
    <name evidence="10" type="ORF">UA08_03402</name>
</gene>
<evidence type="ECO:0000256" key="8">
    <source>
        <dbReference type="SAM" id="Phobius"/>
    </source>
</evidence>
<feature type="transmembrane region" description="Helical" evidence="8">
    <location>
        <begin position="405"/>
        <end position="429"/>
    </location>
</feature>
<protein>
    <recommendedName>
        <fullName evidence="9">Xylanolytic transcriptional activator regulatory domain-containing protein</fullName>
    </recommendedName>
</protein>
<feature type="compositionally biased region" description="Basic and acidic residues" evidence="7">
    <location>
        <begin position="873"/>
        <end position="884"/>
    </location>
</feature>
<dbReference type="Pfam" id="PF07690">
    <property type="entry name" value="MFS_1"/>
    <property type="match status" value="1"/>
</dbReference>
<feature type="transmembrane region" description="Helical" evidence="8">
    <location>
        <begin position="580"/>
        <end position="601"/>
    </location>
</feature>
<dbReference type="CDD" id="cd12148">
    <property type="entry name" value="fungal_TF_MHR"/>
    <property type="match status" value="1"/>
</dbReference>
<keyword evidence="4 8" id="KW-1133">Transmembrane helix</keyword>
<feature type="transmembrane region" description="Helical" evidence="8">
    <location>
        <begin position="172"/>
        <end position="195"/>
    </location>
</feature>
<evidence type="ECO:0000256" key="4">
    <source>
        <dbReference type="ARBA" id="ARBA00022989"/>
    </source>
</evidence>
<dbReference type="GO" id="GO:0006351">
    <property type="term" value="P:DNA-templated transcription"/>
    <property type="evidence" value="ECO:0007669"/>
    <property type="project" value="InterPro"/>
</dbReference>
<comment type="similarity">
    <text evidence="2">Belongs to the major facilitator superfamily.</text>
</comment>
<dbReference type="PANTHER" id="PTHR23502:SF47">
    <property type="entry name" value="MAJOR FACILITATOR SUPERFAMILY (MFS) PROFILE DOMAIN-CONTAINING PROTEIN-RELATED"/>
    <property type="match status" value="1"/>
</dbReference>
<feature type="region of interest" description="Disordered" evidence="7">
    <location>
        <begin position="19"/>
        <end position="67"/>
    </location>
</feature>
<dbReference type="SUPFAM" id="SSF103473">
    <property type="entry name" value="MFS general substrate transporter"/>
    <property type="match status" value="1"/>
</dbReference>
<keyword evidence="6" id="KW-0539">Nucleus</keyword>
<evidence type="ECO:0000256" key="5">
    <source>
        <dbReference type="ARBA" id="ARBA00023136"/>
    </source>
</evidence>
<dbReference type="GO" id="GO:0003677">
    <property type="term" value="F:DNA binding"/>
    <property type="evidence" value="ECO:0007669"/>
    <property type="project" value="InterPro"/>
</dbReference>
<feature type="transmembrane region" description="Helical" evidence="8">
    <location>
        <begin position="296"/>
        <end position="315"/>
    </location>
</feature>
<dbReference type="EMBL" id="LFMY01000004">
    <property type="protein sequence ID" value="OKL61503.1"/>
    <property type="molecule type" value="Genomic_DNA"/>
</dbReference>
<dbReference type="PANTHER" id="PTHR23502">
    <property type="entry name" value="MAJOR FACILITATOR SUPERFAMILY"/>
    <property type="match status" value="1"/>
</dbReference>
<keyword evidence="5 8" id="KW-0472">Membrane</keyword>
<keyword evidence="3 8" id="KW-0812">Transmembrane</keyword>
<sequence>MQSFLQYSRLGQALEVQLSRDRQKLSQLRQQQRELEDGKRNGSPADENDLQAGPGAEKKDGPAQDTSANVNISLESVSSQTDQGSTDDQIFRKGDDIEPAEIPDGINLEELRAVPTHQTTGTMLGHAMSGITVRQRTTREGGPESESVFVVSWESEEDPLNPKNWGFAKRMVLTSIISLVGGIVGFAGAIDSAVIPEAAAEFGVREIIEALATGLFLIGFGFGGLAAGPLSETVGRNPIYIITMILYMLFLIGAGASPNIQSQLVCRFFAGIFGATPLVCAGGSLSDIWTPQERVFAFPLFACSSFLGPLAGPIVGDWIGQSSAISWRSTEWVTLIASGMTLILVCLVQPETYAPVLLGWKARHLRRLANDERFRGAIEIRDTSLLARLGRALYRPFLMFVQEPILVLFGLYVTVVYIVLFTFFTGYTYIFTDIYGLSQGMTGVCFVGEMVGVLSCSALIPLNIHLRKRDVARAKALGPDVSVAPESRLYWAMIGGPCIPISLFWMGWTARPEISIWSPLVASGFFGFGVLCVFMTTYQYLMDTYEVYAASALAGITFIRYSVSGAFIEISLPFYENMGVAYTLTVLGSLSAVLVLIPFAFHRYGPAIRKRSSRSRVSKRVHHACDNCRLYQSCRYNGSAAVSARSAGHTGRSLAQLEESMELMLESAIQQSMDSVRAQPPQARGFQSAVLSSPNGPESLPPSVVILHAIELYFRFCHRQPLWLFEREEVSSSNEIAEELIFALLALVVRFSACTYFEGSRQELSRRYGEVARGQIMFRIAQGAVKLSTIQGLCLLSFAYFTAKDTHLAWFHINLATSLANMADMNFETETGLSNSIAESRRRVFYSIFLLNQTYAPRSMLLNMLEDIENPKYLEPKRDPRRESGQLPPMTPRDSTNITPVDRVERAGIWIYMIQQSSLWREVRGYVSQCADGTQKPPWAPESGYAVIGAHLMELETRFPMYHRYDAVKFLGRSTEELQRNRDYWSPWLCIQIVYHAIHSVLNHPFLYSSRPNQSIQMSVPNTFWKTSSELAFLHSSWTVRLIDMVWEKDYEVSDPFLGHCAAIAATIHVYYCRATDIRVRTSAQSTKWPICQLIYDRLDSLVQSALGSKSQKETDSSNRRIVSINTGLMWDILDYTCPKTASPQKTCRGLFDPSVVGNNCPLNTKVRGKYKGNDSDENEDVDDVVETQIFHHPNPATEVDTSNGGQELPPYSGTATRRRRIHNSVNQNGSAYAGRSTHSAPAHERPFVGQQQHDQEQQETDAVIIWPAYDMWMSASTMDVSNDPFFQFQDHDMPWAGSWEIGNL</sequence>
<evidence type="ECO:0000256" key="1">
    <source>
        <dbReference type="ARBA" id="ARBA00004651"/>
    </source>
</evidence>
<feature type="region of interest" description="Disordered" evidence="7">
    <location>
        <begin position="1195"/>
        <end position="1220"/>
    </location>
</feature>
<dbReference type="Gene3D" id="1.20.1250.20">
    <property type="entry name" value="MFS general substrate transporter like domains"/>
    <property type="match status" value="1"/>
</dbReference>
<feature type="transmembrane region" description="Helical" evidence="8">
    <location>
        <begin position="239"/>
        <end position="256"/>
    </location>
</feature>
<evidence type="ECO:0000256" key="6">
    <source>
        <dbReference type="ARBA" id="ARBA00023242"/>
    </source>
</evidence>
<dbReference type="InterPro" id="IPR007219">
    <property type="entry name" value="XnlR_reg_dom"/>
</dbReference>
<dbReference type="InterPro" id="IPR036259">
    <property type="entry name" value="MFS_trans_sf"/>
</dbReference>
<proteinExistence type="inferred from homology"/>
<feature type="transmembrane region" description="Helical" evidence="8">
    <location>
        <begin position="268"/>
        <end position="289"/>
    </location>
</feature>
<feature type="region of interest" description="Disordered" evidence="7">
    <location>
        <begin position="873"/>
        <end position="898"/>
    </location>
</feature>
<dbReference type="RefSeq" id="XP_020121624.1">
    <property type="nucleotide sequence ID" value="XM_020265698.1"/>
</dbReference>
<organism evidence="10 11">
    <name type="scientific">Talaromyces atroroseus</name>
    <dbReference type="NCBI Taxonomy" id="1441469"/>
    <lineage>
        <taxon>Eukaryota</taxon>
        <taxon>Fungi</taxon>
        <taxon>Dikarya</taxon>
        <taxon>Ascomycota</taxon>
        <taxon>Pezizomycotina</taxon>
        <taxon>Eurotiomycetes</taxon>
        <taxon>Eurotiomycetidae</taxon>
        <taxon>Eurotiales</taxon>
        <taxon>Trichocomaceae</taxon>
        <taxon>Talaromyces</taxon>
        <taxon>Talaromyces sect. Trachyspermi</taxon>
    </lineage>
</organism>
<evidence type="ECO:0000259" key="9">
    <source>
        <dbReference type="Pfam" id="PF04082"/>
    </source>
</evidence>
<keyword evidence="11" id="KW-1185">Reference proteome</keyword>
<dbReference type="GO" id="GO:0022857">
    <property type="term" value="F:transmembrane transporter activity"/>
    <property type="evidence" value="ECO:0007669"/>
    <property type="project" value="InterPro"/>
</dbReference>
<dbReference type="Pfam" id="PF04082">
    <property type="entry name" value="Fungal_trans"/>
    <property type="match status" value="1"/>
</dbReference>
<dbReference type="STRING" id="1441469.A0A225APT0"/>
<comment type="caution">
    <text evidence="10">The sequence shown here is derived from an EMBL/GenBank/DDBJ whole genome shotgun (WGS) entry which is preliminary data.</text>
</comment>
<feature type="transmembrane region" description="Helical" evidence="8">
    <location>
        <begin position="489"/>
        <end position="508"/>
    </location>
</feature>
<dbReference type="InterPro" id="IPR011701">
    <property type="entry name" value="MFS"/>
</dbReference>
<feature type="transmembrane region" description="Helical" evidence="8">
    <location>
        <begin position="335"/>
        <end position="358"/>
    </location>
</feature>
<evidence type="ECO:0000313" key="11">
    <source>
        <dbReference type="Proteomes" id="UP000214365"/>
    </source>
</evidence>
<evidence type="ECO:0000256" key="2">
    <source>
        <dbReference type="ARBA" id="ARBA00008335"/>
    </source>
</evidence>
<feature type="transmembrane region" description="Helical" evidence="8">
    <location>
        <begin position="547"/>
        <end position="568"/>
    </location>
</feature>
<feature type="transmembrane region" description="Helical" evidence="8">
    <location>
        <begin position="441"/>
        <end position="464"/>
    </location>
</feature>
<dbReference type="OrthoDB" id="426882at2759"/>
<name>A0A225APT0_TALAT</name>
<feature type="compositionally biased region" description="Basic and acidic residues" evidence="7">
    <location>
        <begin position="31"/>
        <end position="40"/>
    </location>
</feature>
<evidence type="ECO:0000256" key="7">
    <source>
        <dbReference type="SAM" id="MobiDB-lite"/>
    </source>
</evidence>
<feature type="domain" description="Xylanolytic transcriptional activator regulatory" evidence="9">
    <location>
        <begin position="711"/>
        <end position="852"/>
    </location>
</feature>
<evidence type="ECO:0000313" key="10">
    <source>
        <dbReference type="EMBL" id="OKL61503.1"/>
    </source>
</evidence>
<dbReference type="GO" id="GO:0005886">
    <property type="term" value="C:plasma membrane"/>
    <property type="evidence" value="ECO:0007669"/>
    <property type="project" value="UniProtKB-SubCell"/>
</dbReference>
<accession>A0A225APT0</accession>
<reference evidence="10 11" key="1">
    <citation type="submission" date="2015-06" db="EMBL/GenBank/DDBJ databases">
        <title>Talaromyces atroroseus IBT 11181 draft genome.</title>
        <authorList>
            <person name="Rasmussen K.B."/>
            <person name="Rasmussen S."/>
            <person name="Petersen B."/>
            <person name="Sicheritz-Ponten T."/>
            <person name="Mortensen U.H."/>
            <person name="Thrane U."/>
        </authorList>
    </citation>
    <scope>NUCLEOTIDE SEQUENCE [LARGE SCALE GENOMIC DNA]</scope>
    <source>
        <strain evidence="10 11">IBT 11181</strain>
    </source>
</reference>
<dbReference type="CDD" id="cd17323">
    <property type="entry name" value="MFS_Tpo1_MDR_like"/>
    <property type="match status" value="1"/>
</dbReference>
<evidence type="ECO:0000256" key="3">
    <source>
        <dbReference type="ARBA" id="ARBA00022692"/>
    </source>
</evidence>
<dbReference type="GeneID" id="31003157"/>
<dbReference type="FunFam" id="1.20.1250.20:FF:000082">
    <property type="entry name" value="MFS multidrug transporter, putative"/>
    <property type="match status" value="1"/>
</dbReference>